<name>E5B0F0_ERWAM</name>
<organism evidence="2">
    <name type="scientific">Erwinia amylovora ATCC BAA-2158</name>
    <dbReference type="NCBI Taxonomy" id="889211"/>
    <lineage>
        <taxon>Bacteria</taxon>
        <taxon>Pseudomonadati</taxon>
        <taxon>Pseudomonadota</taxon>
        <taxon>Gammaproteobacteria</taxon>
        <taxon>Enterobacterales</taxon>
        <taxon>Erwiniaceae</taxon>
        <taxon>Erwinia</taxon>
    </lineage>
</organism>
<keyword evidence="1" id="KW-0472">Membrane</keyword>
<gene>
    <name evidence="2" type="ORF">EAIL5_0131</name>
</gene>
<sequence>MIVYCFRDTFEFSLFSAISIIFSILMIFILTGTTDAGHVNQVFISTSFFSL</sequence>
<feature type="transmembrane region" description="Helical" evidence="1">
    <location>
        <begin position="12"/>
        <end position="30"/>
    </location>
</feature>
<protein>
    <submittedName>
        <fullName evidence="2">Exopolysaccharide biosynthesis protein</fullName>
    </submittedName>
</protein>
<proteinExistence type="predicted"/>
<evidence type="ECO:0000256" key="1">
    <source>
        <dbReference type="SAM" id="Phobius"/>
    </source>
</evidence>
<evidence type="ECO:0000313" key="2">
    <source>
        <dbReference type="EMBL" id="CBX78951.1"/>
    </source>
</evidence>
<dbReference type="AlphaFoldDB" id="E5B0F0"/>
<keyword evidence="1" id="KW-0812">Transmembrane</keyword>
<dbReference type="EMBL" id="FR719182">
    <property type="protein sequence ID" value="CBX78951.1"/>
    <property type="molecule type" value="Genomic_DNA"/>
</dbReference>
<reference evidence="2" key="1">
    <citation type="journal article" date="2011" name="J. Bacteriol.">
        <title>Genome Sequence of an Erwinia amylovora Strain with Pathogenicity Restricted to Rubus Plants.</title>
        <authorList>
            <person name="Powney R."/>
            <person name="Smits T.H."/>
            <person name="Sawbridge T."/>
            <person name="Frey B."/>
            <person name="Blom J."/>
            <person name="Frey J.E."/>
            <person name="Plummer K.M."/>
            <person name="Beer S.V."/>
            <person name="Luck J."/>
            <person name="Duffy B."/>
            <person name="Rodoni B."/>
        </authorList>
    </citation>
    <scope>NUCLEOTIDE SEQUENCE</scope>
    <source>
        <strain evidence="2">ATCC BAA-2158</strain>
    </source>
</reference>
<keyword evidence="1" id="KW-1133">Transmembrane helix</keyword>
<accession>E5B0F0</accession>